<keyword evidence="3" id="KW-1185">Reference proteome</keyword>
<dbReference type="InterPro" id="IPR001283">
    <property type="entry name" value="CRISP-related"/>
</dbReference>
<protein>
    <recommendedName>
        <fullName evidence="1">SCP domain-containing protein</fullName>
    </recommendedName>
</protein>
<dbReference type="InterPro" id="IPR002413">
    <property type="entry name" value="V5_allergen-like"/>
</dbReference>
<gene>
    <name evidence="2" type="ORF">CYNAS_LOCUS10989</name>
</gene>
<dbReference type="GO" id="GO:0005576">
    <property type="term" value="C:extracellular region"/>
    <property type="evidence" value="ECO:0007669"/>
    <property type="project" value="InterPro"/>
</dbReference>
<dbReference type="CDD" id="cd05380">
    <property type="entry name" value="CAP_euk"/>
    <property type="match status" value="2"/>
</dbReference>
<dbReference type="InterPro" id="IPR014044">
    <property type="entry name" value="CAP_dom"/>
</dbReference>
<dbReference type="PROSITE" id="PS01009">
    <property type="entry name" value="CRISP_1"/>
    <property type="match status" value="1"/>
</dbReference>
<evidence type="ECO:0000313" key="3">
    <source>
        <dbReference type="Proteomes" id="UP001176961"/>
    </source>
</evidence>
<dbReference type="PANTHER" id="PTHR10334">
    <property type="entry name" value="CYSTEINE-RICH SECRETORY PROTEIN-RELATED"/>
    <property type="match status" value="1"/>
</dbReference>
<dbReference type="Gene3D" id="3.40.33.10">
    <property type="entry name" value="CAP"/>
    <property type="match status" value="2"/>
</dbReference>
<evidence type="ECO:0000259" key="1">
    <source>
        <dbReference type="SMART" id="SM00198"/>
    </source>
</evidence>
<name>A0AA36GVP3_CYLNA</name>
<dbReference type="EMBL" id="CATQJL010000223">
    <property type="protein sequence ID" value="CAJ0599006.1"/>
    <property type="molecule type" value="Genomic_DNA"/>
</dbReference>
<reference evidence="2" key="1">
    <citation type="submission" date="2023-07" db="EMBL/GenBank/DDBJ databases">
        <authorList>
            <consortium name="CYATHOMIX"/>
        </authorList>
    </citation>
    <scope>NUCLEOTIDE SEQUENCE</scope>
    <source>
        <strain evidence="2">N/A</strain>
    </source>
</reference>
<proteinExistence type="predicted"/>
<dbReference type="AlphaFoldDB" id="A0AA36GVP3"/>
<dbReference type="SMART" id="SM00198">
    <property type="entry name" value="SCP"/>
    <property type="match status" value="2"/>
</dbReference>
<dbReference type="PRINTS" id="PR00838">
    <property type="entry name" value="V5ALLERGEN"/>
</dbReference>
<feature type="domain" description="SCP" evidence="1">
    <location>
        <begin position="62"/>
        <end position="217"/>
    </location>
</feature>
<dbReference type="SUPFAM" id="SSF55797">
    <property type="entry name" value="PR-1-like"/>
    <property type="match status" value="2"/>
</dbReference>
<organism evidence="2 3">
    <name type="scientific">Cylicocyclus nassatus</name>
    <name type="common">Nematode worm</name>
    <dbReference type="NCBI Taxonomy" id="53992"/>
    <lineage>
        <taxon>Eukaryota</taxon>
        <taxon>Metazoa</taxon>
        <taxon>Ecdysozoa</taxon>
        <taxon>Nematoda</taxon>
        <taxon>Chromadorea</taxon>
        <taxon>Rhabditida</taxon>
        <taxon>Rhabditina</taxon>
        <taxon>Rhabditomorpha</taxon>
        <taxon>Strongyloidea</taxon>
        <taxon>Strongylidae</taxon>
        <taxon>Cylicocyclus</taxon>
    </lineage>
</organism>
<dbReference type="Proteomes" id="UP001176961">
    <property type="component" value="Unassembled WGS sequence"/>
</dbReference>
<dbReference type="Pfam" id="PF00188">
    <property type="entry name" value="CAP"/>
    <property type="match status" value="2"/>
</dbReference>
<dbReference type="InterPro" id="IPR035940">
    <property type="entry name" value="CAP_sf"/>
</dbReference>
<dbReference type="PRINTS" id="PR00837">
    <property type="entry name" value="V5TPXLIKE"/>
</dbReference>
<sequence length="454" mass="50408">MYTYPVLSNGQVDELHLRNSRTKFIISNLYDSIQGLHKSLAKSPRSECQRANFCSNSTLSNTLRDLFLNFHNSARLRVAKGIEPNKTGLLNPAKNMYKLEWDCGLEHKAQKAIASCPSTTTPIPRTAQNLMQIMYQGNVAIDVGANIKSTLSRWWDAAVMFGVTDPENRYTDLLYNFANMVFSETTKIGCAHQTCRTDYATYISVTCLYNAIAYVDNQRLWETGSACTNHSQCTTHPNSFCSGGLCVKGAAVSETNKMCPSNAGMTDSVRMAFVNLQNTFRSSLARGLEPDGLGGKAPKASKMLRMVYDCSIEASAMRSARKCIFAHSKDSERPGLGENLFMTTFLNFDKIKTAEQASQKWWNELKEFGIGPENRLTMALWKRRGKKIGHYTQMAWDTSYKLGCAVVACPNFTFGVCQYGPKGNHINGQIYTVGKPCTGCPHSCNNTEGLCIVV</sequence>
<dbReference type="InterPro" id="IPR018244">
    <property type="entry name" value="Allrgn_V5/Tpx1_CS"/>
</dbReference>
<evidence type="ECO:0000313" key="2">
    <source>
        <dbReference type="EMBL" id="CAJ0599006.1"/>
    </source>
</evidence>
<feature type="domain" description="SCP" evidence="1">
    <location>
        <begin position="268"/>
        <end position="427"/>
    </location>
</feature>
<comment type="caution">
    <text evidence="2">The sequence shown here is derived from an EMBL/GenBank/DDBJ whole genome shotgun (WGS) entry which is preliminary data.</text>
</comment>
<accession>A0AA36GVP3</accession>